<keyword evidence="3" id="KW-0472">Membrane</keyword>
<evidence type="ECO:0000256" key="3">
    <source>
        <dbReference type="ARBA" id="ARBA00023136"/>
    </source>
</evidence>
<dbReference type="InterPro" id="IPR004846">
    <property type="entry name" value="T2SS/T3SS_dom"/>
</dbReference>
<comment type="similarity">
    <text evidence="4">Belongs to the bacterial secretin family.</text>
</comment>
<evidence type="ECO:0000256" key="1">
    <source>
        <dbReference type="ARBA" id="ARBA00004370"/>
    </source>
</evidence>
<dbReference type="PANTHER" id="PTHR30332:SF24">
    <property type="entry name" value="SECRETIN GSPD-RELATED"/>
    <property type="match status" value="1"/>
</dbReference>
<evidence type="ECO:0000313" key="7">
    <source>
        <dbReference type="EMBL" id="RUO74327.1"/>
    </source>
</evidence>
<sequence>MRCLEVPLVACACVLLSSCAQLQGPDVATQQQRVLTELTNLQEQYGHSSRTVVKHSEALYVAPLDPRLAAQPDWYSHDVHVQATQLPVQHVLDELFGETAVHVQFAQPALAEQLISIDFEGQLGVLLERLSSQFGWYLQITPQWVSFSQWQTKEFDVAFIAGSSEYFMGNRATTTPSMRETGQSGDGLSPTLGESDQFSNFRHDQLSVWHDLERSLKLLLSDAGALSLNQSSTSVIVKDTPYHVRQVDAYLQQQNERLTRQVAIDVQILEVSFADDEQLGIDWQALAQSAGGNAILGLGSGGVGRLAEQWAGQLLWQRQQGRWSGSELFIEALQQQGLVRINNQPRVMSLNNQVAKVALQDNATYLAASGSTVTANVGTTSQLQPGVITTGFELYVLPSIRDGEVILQLSTELSDLLRIDEVRSGTQLIQTPHTNRKQFFMQAVVGDGQTLLLSGLRNEREQLTEQTSWLSLLLGGQQQRRQHRSETLVLLTPTIIQRTGEQG</sequence>
<dbReference type="Proteomes" id="UP000287022">
    <property type="component" value="Unassembled WGS sequence"/>
</dbReference>
<comment type="subcellular location">
    <subcellularLocation>
        <location evidence="1">Membrane</location>
    </subcellularLocation>
</comment>
<dbReference type="PANTHER" id="PTHR30332">
    <property type="entry name" value="PROBABLE GENERAL SECRETION PATHWAY PROTEIN D"/>
    <property type="match status" value="1"/>
</dbReference>
<dbReference type="PROSITE" id="PS51257">
    <property type="entry name" value="PROKAR_LIPOPROTEIN"/>
    <property type="match status" value="1"/>
</dbReference>
<dbReference type="GO" id="GO:0016020">
    <property type="term" value="C:membrane"/>
    <property type="evidence" value="ECO:0007669"/>
    <property type="project" value="UniProtKB-SubCell"/>
</dbReference>
<gene>
    <name evidence="7" type="ORF">CWI80_03005</name>
</gene>
<dbReference type="Pfam" id="PF00263">
    <property type="entry name" value="Secretin"/>
    <property type="match status" value="1"/>
</dbReference>
<keyword evidence="8" id="KW-1185">Reference proteome</keyword>
<feature type="signal peptide" evidence="5">
    <location>
        <begin position="1"/>
        <end position="22"/>
    </location>
</feature>
<dbReference type="RefSeq" id="WP_026861814.1">
    <property type="nucleotide sequence ID" value="NZ_PIQE01000001.1"/>
</dbReference>
<feature type="domain" description="Type II/III secretion system secretin-like" evidence="6">
    <location>
        <begin position="332"/>
        <end position="497"/>
    </location>
</feature>
<evidence type="ECO:0000256" key="2">
    <source>
        <dbReference type="ARBA" id="ARBA00022729"/>
    </source>
</evidence>
<dbReference type="GO" id="GO:0009306">
    <property type="term" value="P:protein secretion"/>
    <property type="evidence" value="ECO:0007669"/>
    <property type="project" value="InterPro"/>
</dbReference>
<dbReference type="InterPro" id="IPR050810">
    <property type="entry name" value="Bact_Secretion_Sys_Channel"/>
</dbReference>
<organism evidence="7 8">
    <name type="scientific">Pseudidiomarina sediminum</name>
    <dbReference type="NCBI Taxonomy" id="431675"/>
    <lineage>
        <taxon>Bacteria</taxon>
        <taxon>Pseudomonadati</taxon>
        <taxon>Pseudomonadota</taxon>
        <taxon>Gammaproteobacteria</taxon>
        <taxon>Alteromonadales</taxon>
        <taxon>Idiomarinaceae</taxon>
        <taxon>Pseudidiomarina</taxon>
    </lineage>
</organism>
<protein>
    <recommendedName>
        <fullName evidence="6">Type II/III secretion system secretin-like domain-containing protein</fullName>
    </recommendedName>
</protein>
<reference evidence="8" key="1">
    <citation type="journal article" date="2018" name="Front. Microbiol.">
        <title>Genome-Based Analysis Reveals the Taxonomy and Diversity of the Family Idiomarinaceae.</title>
        <authorList>
            <person name="Liu Y."/>
            <person name="Lai Q."/>
            <person name="Shao Z."/>
        </authorList>
    </citation>
    <scope>NUCLEOTIDE SEQUENCE [LARGE SCALE GENOMIC DNA]</scope>
    <source>
        <strain evidence="8">c121</strain>
    </source>
</reference>
<evidence type="ECO:0000313" key="8">
    <source>
        <dbReference type="Proteomes" id="UP000287022"/>
    </source>
</evidence>
<dbReference type="STRING" id="1122124.GCA_000423165_00798"/>
<dbReference type="EMBL" id="PIQE01000001">
    <property type="protein sequence ID" value="RUO74327.1"/>
    <property type="molecule type" value="Genomic_DNA"/>
</dbReference>
<comment type="caution">
    <text evidence="7">The sequence shown here is derived from an EMBL/GenBank/DDBJ whole genome shotgun (WGS) entry which is preliminary data.</text>
</comment>
<keyword evidence="2 5" id="KW-0732">Signal</keyword>
<accession>A0A432Z8U2</accession>
<evidence type="ECO:0000256" key="4">
    <source>
        <dbReference type="RuleBase" id="RU004003"/>
    </source>
</evidence>
<evidence type="ECO:0000256" key="5">
    <source>
        <dbReference type="SAM" id="SignalP"/>
    </source>
</evidence>
<dbReference type="AlphaFoldDB" id="A0A432Z8U2"/>
<proteinExistence type="inferred from homology"/>
<name>A0A432Z8U2_9GAMM</name>
<evidence type="ECO:0000259" key="6">
    <source>
        <dbReference type="Pfam" id="PF00263"/>
    </source>
</evidence>
<feature type="chain" id="PRO_5019028266" description="Type II/III secretion system secretin-like domain-containing protein" evidence="5">
    <location>
        <begin position="23"/>
        <end position="503"/>
    </location>
</feature>